<dbReference type="GO" id="GO:0044547">
    <property type="term" value="F:DNA topoisomerase binding"/>
    <property type="evidence" value="ECO:0007669"/>
    <property type="project" value="TreeGrafter"/>
</dbReference>
<dbReference type="GO" id="GO:0046975">
    <property type="term" value="F:histone H3K36 methyltransferase activity"/>
    <property type="evidence" value="ECO:0007669"/>
    <property type="project" value="TreeGrafter"/>
</dbReference>
<feature type="region of interest" description="Disordered" evidence="1">
    <location>
        <begin position="56"/>
        <end position="76"/>
    </location>
</feature>
<dbReference type="PANTHER" id="PTHR46060">
    <property type="entry name" value="MARINER MOS1 TRANSPOSASE-LIKE PROTEIN"/>
    <property type="match status" value="1"/>
</dbReference>
<evidence type="ECO:0000259" key="2">
    <source>
        <dbReference type="Pfam" id="PF17906"/>
    </source>
</evidence>
<dbReference type="GO" id="GO:0031297">
    <property type="term" value="P:replication fork processing"/>
    <property type="evidence" value="ECO:0007669"/>
    <property type="project" value="TreeGrafter"/>
</dbReference>
<dbReference type="Pfam" id="PF17906">
    <property type="entry name" value="HTH_48"/>
    <property type="match status" value="1"/>
</dbReference>
<dbReference type="PANTHER" id="PTHR46060:SF2">
    <property type="entry name" value="HISTONE-LYSINE N-METHYLTRANSFERASE SETMAR"/>
    <property type="match status" value="1"/>
</dbReference>
<dbReference type="GO" id="GO:0005634">
    <property type="term" value="C:nucleus"/>
    <property type="evidence" value="ECO:0007669"/>
    <property type="project" value="TreeGrafter"/>
</dbReference>
<dbReference type="GO" id="GO:0000729">
    <property type="term" value="P:DNA double-strand break processing"/>
    <property type="evidence" value="ECO:0007669"/>
    <property type="project" value="TreeGrafter"/>
</dbReference>
<dbReference type="GO" id="GO:0044774">
    <property type="term" value="P:mitotic DNA integrity checkpoint signaling"/>
    <property type="evidence" value="ECO:0007669"/>
    <property type="project" value="TreeGrafter"/>
</dbReference>
<reference evidence="4" key="1">
    <citation type="submission" date="2022-11" db="UniProtKB">
        <authorList>
            <consortium name="WormBaseParasite"/>
        </authorList>
    </citation>
    <scope>IDENTIFICATION</scope>
</reference>
<protein>
    <submittedName>
        <fullName evidence="4">Mos1 transposase HTH domain-containing protein</fullName>
    </submittedName>
</protein>
<feature type="domain" description="Mos1 transposase HTH" evidence="2">
    <location>
        <begin position="7"/>
        <end position="55"/>
    </location>
</feature>
<dbReference type="GO" id="GO:0042800">
    <property type="term" value="F:histone H3K4 methyltransferase activity"/>
    <property type="evidence" value="ECO:0007669"/>
    <property type="project" value="TreeGrafter"/>
</dbReference>
<dbReference type="AlphaFoldDB" id="A0A915DFN2"/>
<evidence type="ECO:0000256" key="1">
    <source>
        <dbReference type="SAM" id="MobiDB-lite"/>
    </source>
</evidence>
<dbReference type="WBParaSite" id="jg19055">
    <property type="protein sequence ID" value="jg19055"/>
    <property type="gene ID" value="jg19055"/>
</dbReference>
<dbReference type="GO" id="GO:0000793">
    <property type="term" value="C:condensed chromosome"/>
    <property type="evidence" value="ECO:0007669"/>
    <property type="project" value="TreeGrafter"/>
</dbReference>
<evidence type="ECO:0000313" key="3">
    <source>
        <dbReference type="Proteomes" id="UP000887574"/>
    </source>
</evidence>
<dbReference type="GO" id="GO:0003697">
    <property type="term" value="F:single-stranded DNA binding"/>
    <property type="evidence" value="ECO:0007669"/>
    <property type="project" value="TreeGrafter"/>
</dbReference>
<dbReference type="InterPro" id="IPR041426">
    <property type="entry name" value="Mos1_HTH"/>
</dbReference>
<sequence>MRVENHLHIRHIMLYHFEKGWRAAQSFRDIVELFGEEAISQSQVERWFKRFKSGDTSLQDEKGRGRPSDFNDQALK</sequence>
<accession>A0A915DFN2</accession>
<dbReference type="Proteomes" id="UP000887574">
    <property type="component" value="Unplaced"/>
</dbReference>
<dbReference type="InterPro" id="IPR052709">
    <property type="entry name" value="Transposase-MT_Hybrid"/>
</dbReference>
<feature type="compositionally biased region" description="Basic and acidic residues" evidence="1">
    <location>
        <begin position="59"/>
        <end position="76"/>
    </location>
</feature>
<dbReference type="GO" id="GO:0035861">
    <property type="term" value="C:site of double-strand break"/>
    <property type="evidence" value="ECO:0007669"/>
    <property type="project" value="TreeGrafter"/>
</dbReference>
<dbReference type="GO" id="GO:0006303">
    <property type="term" value="P:double-strand break repair via nonhomologous end joining"/>
    <property type="evidence" value="ECO:0007669"/>
    <property type="project" value="TreeGrafter"/>
</dbReference>
<name>A0A915DFN2_9BILA</name>
<dbReference type="GO" id="GO:0003690">
    <property type="term" value="F:double-stranded DNA binding"/>
    <property type="evidence" value="ECO:0007669"/>
    <property type="project" value="TreeGrafter"/>
</dbReference>
<dbReference type="GO" id="GO:0000014">
    <property type="term" value="F:single-stranded DNA endodeoxyribonuclease activity"/>
    <property type="evidence" value="ECO:0007669"/>
    <property type="project" value="TreeGrafter"/>
</dbReference>
<organism evidence="3 4">
    <name type="scientific">Ditylenchus dipsaci</name>
    <dbReference type="NCBI Taxonomy" id="166011"/>
    <lineage>
        <taxon>Eukaryota</taxon>
        <taxon>Metazoa</taxon>
        <taxon>Ecdysozoa</taxon>
        <taxon>Nematoda</taxon>
        <taxon>Chromadorea</taxon>
        <taxon>Rhabditida</taxon>
        <taxon>Tylenchina</taxon>
        <taxon>Tylenchomorpha</taxon>
        <taxon>Sphaerularioidea</taxon>
        <taxon>Anguinidae</taxon>
        <taxon>Anguininae</taxon>
        <taxon>Ditylenchus</taxon>
    </lineage>
</organism>
<keyword evidence="3" id="KW-1185">Reference proteome</keyword>
<evidence type="ECO:0000313" key="4">
    <source>
        <dbReference type="WBParaSite" id="jg19055"/>
    </source>
</evidence>
<proteinExistence type="predicted"/>
<dbReference type="GO" id="GO:0015074">
    <property type="term" value="P:DNA integration"/>
    <property type="evidence" value="ECO:0007669"/>
    <property type="project" value="TreeGrafter"/>
</dbReference>
<dbReference type="Gene3D" id="1.10.10.1450">
    <property type="match status" value="1"/>
</dbReference>